<comment type="caution">
    <text evidence="1">The sequence shown here is derived from an EMBL/GenBank/DDBJ whole genome shotgun (WGS) entry which is preliminary data.</text>
</comment>
<proteinExistence type="predicted"/>
<organism evidence="1 2">
    <name type="scientific">Cylindrotheca closterium</name>
    <dbReference type="NCBI Taxonomy" id="2856"/>
    <lineage>
        <taxon>Eukaryota</taxon>
        <taxon>Sar</taxon>
        <taxon>Stramenopiles</taxon>
        <taxon>Ochrophyta</taxon>
        <taxon>Bacillariophyta</taxon>
        <taxon>Bacillariophyceae</taxon>
        <taxon>Bacillariophycidae</taxon>
        <taxon>Bacillariales</taxon>
        <taxon>Bacillariaceae</taxon>
        <taxon>Cylindrotheca</taxon>
    </lineage>
</organism>
<evidence type="ECO:0000313" key="1">
    <source>
        <dbReference type="EMBL" id="CAJ1968515.1"/>
    </source>
</evidence>
<protein>
    <submittedName>
        <fullName evidence="1">Uncharacterized protein</fullName>
    </submittedName>
</protein>
<dbReference type="EMBL" id="CAKOGP040002390">
    <property type="protein sequence ID" value="CAJ1968515.1"/>
    <property type="molecule type" value="Genomic_DNA"/>
</dbReference>
<dbReference type="Proteomes" id="UP001295423">
    <property type="component" value="Unassembled WGS sequence"/>
</dbReference>
<dbReference type="AlphaFoldDB" id="A0AAD2PXW2"/>
<accession>A0AAD2PXW2</accession>
<name>A0AAD2PXW2_9STRA</name>
<gene>
    <name evidence="1" type="ORF">CYCCA115_LOCUS23274</name>
</gene>
<reference evidence="1" key="1">
    <citation type="submission" date="2023-08" db="EMBL/GenBank/DDBJ databases">
        <authorList>
            <person name="Audoor S."/>
            <person name="Bilcke G."/>
        </authorList>
    </citation>
    <scope>NUCLEOTIDE SEQUENCE</scope>
</reference>
<keyword evidence="2" id="KW-1185">Reference proteome</keyword>
<evidence type="ECO:0000313" key="2">
    <source>
        <dbReference type="Proteomes" id="UP001295423"/>
    </source>
</evidence>
<sequence>MHFIPSVHCLLCKKHDVSKALAAKYKKGHHKRCPNKKENVQKYQQQQSRFAWHASQPAAATAAASDVTTALAYTRESEVRMGTLKGVPNWMLDNVKTANELDDDNDEDSHDASDFVQDLRHCIDKAMSTANDQDSSFNFAFSCKAPPAIVIAIHNISEQFGHRQPPSTSATLPMTPDL</sequence>